<evidence type="ECO:0000313" key="3">
    <source>
        <dbReference type="Proteomes" id="UP000295258"/>
    </source>
</evidence>
<comment type="caution">
    <text evidence="2">The sequence shown here is derived from an EMBL/GenBank/DDBJ whole genome shotgun (WGS) entry which is preliminary data.</text>
</comment>
<protein>
    <submittedName>
        <fullName evidence="2">Tetratricopeptide repeat protein</fullName>
    </submittedName>
</protein>
<dbReference type="InterPro" id="IPR011990">
    <property type="entry name" value="TPR-like_helical_dom_sf"/>
</dbReference>
<dbReference type="EMBL" id="SMKO01000106">
    <property type="protein sequence ID" value="TDC99764.1"/>
    <property type="molecule type" value="Genomic_DNA"/>
</dbReference>
<gene>
    <name evidence="2" type="ORF">E1292_30685</name>
</gene>
<evidence type="ECO:0000256" key="1">
    <source>
        <dbReference type="SAM" id="MobiDB-lite"/>
    </source>
</evidence>
<sequence>MLPVRREETGGTRARPPPGGADLEEAEAEVDARLSALGEEHPDTLASRDNLARVLGRRGEFEYAAMENLTVLRVRRRVLGEEHPDTLASRHELDVVLLVRRAGTFSTDESE</sequence>
<feature type="compositionally biased region" description="Basic and acidic residues" evidence="1">
    <location>
        <begin position="1"/>
        <end position="10"/>
    </location>
</feature>
<dbReference type="Pfam" id="PF13374">
    <property type="entry name" value="TPR_10"/>
    <property type="match status" value="1"/>
</dbReference>
<reference evidence="2 3" key="1">
    <citation type="submission" date="2019-03" db="EMBL/GenBank/DDBJ databases">
        <title>Draft genome sequences of novel Actinobacteria.</title>
        <authorList>
            <person name="Sahin N."/>
            <person name="Ay H."/>
            <person name="Saygin H."/>
        </authorList>
    </citation>
    <scope>NUCLEOTIDE SEQUENCE [LARGE SCALE GENOMIC DNA]</scope>
    <source>
        <strain evidence="2 3">KC310</strain>
    </source>
</reference>
<name>A0A4R4VCU5_9ACTN</name>
<dbReference type="Gene3D" id="1.25.40.10">
    <property type="entry name" value="Tetratricopeptide repeat domain"/>
    <property type="match status" value="1"/>
</dbReference>
<proteinExistence type="predicted"/>
<accession>A0A4R4VCU5</accession>
<feature type="region of interest" description="Disordered" evidence="1">
    <location>
        <begin position="1"/>
        <end position="29"/>
    </location>
</feature>
<organism evidence="2 3">
    <name type="scientific">Nonomuraea deserti</name>
    <dbReference type="NCBI Taxonomy" id="1848322"/>
    <lineage>
        <taxon>Bacteria</taxon>
        <taxon>Bacillati</taxon>
        <taxon>Actinomycetota</taxon>
        <taxon>Actinomycetes</taxon>
        <taxon>Streptosporangiales</taxon>
        <taxon>Streptosporangiaceae</taxon>
        <taxon>Nonomuraea</taxon>
    </lineage>
</organism>
<evidence type="ECO:0000313" key="2">
    <source>
        <dbReference type="EMBL" id="TDC99764.1"/>
    </source>
</evidence>
<dbReference type="AlphaFoldDB" id="A0A4R4VCU5"/>
<dbReference type="Proteomes" id="UP000295258">
    <property type="component" value="Unassembled WGS sequence"/>
</dbReference>
<keyword evidence="3" id="KW-1185">Reference proteome</keyword>